<gene>
    <name evidence="1" type="ORF">BKK80_13645</name>
</gene>
<dbReference type="EMBL" id="CP017754">
    <property type="protein sequence ID" value="AOZ06744.1"/>
    <property type="molecule type" value="Genomic_DNA"/>
</dbReference>
<accession>A0ABN4TKD2</accession>
<dbReference type="RefSeq" id="WP_071069885.1">
    <property type="nucleotide sequence ID" value="NZ_CP017754.1"/>
</dbReference>
<evidence type="ECO:0000313" key="2">
    <source>
        <dbReference type="Proteomes" id="UP000177515"/>
    </source>
</evidence>
<evidence type="ECO:0000313" key="1">
    <source>
        <dbReference type="EMBL" id="AOZ06744.1"/>
    </source>
</evidence>
<sequence length="300" mass="32666">MTRNQTREAQAWLLNVMGDHDFTMPAVAFDTIVAALSQQSEPSAWVHEDDPTRVISAAQKAGAVRDGGASASSVRPYSLAAFVCQAQSASLLDAKAAFEVWARGQGLDPLPASEGSLRTYRYLETEHAWRGWANSKPSASPAALTDEPRWARAGLTEHEVQQIAWSYFHDGDTDLGDIKAAIKRALCVAVDRALLASKPSETRDADEYEMRADGKRVHKGRWEDGFRSIVSIVRGPRGGFEIDEIVELVRGLALDAERYRLARRGQHWSVVDGIGNALRAEELDAAIDAALAAQREGGAA</sequence>
<organism evidence="1 2">
    <name type="scientific">Cupriavidus malaysiensis</name>
    <dbReference type="NCBI Taxonomy" id="367825"/>
    <lineage>
        <taxon>Bacteria</taxon>
        <taxon>Pseudomonadati</taxon>
        <taxon>Pseudomonadota</taxon>
        <taxon>Betaproteobacteria</taxon>
        <taxon>Burkholderiales</taxon>
        <taxon>Burkholderiaceae</taxon>
        <taxon>Cupriavidus</taxon>
    </lineage>
</organism>
<name>A0ABN4TKD2_9BURK</name>
<proteinExistence type="predicted"/>
<reference evidence="1 2" key="1">
    <citation type="submission" date="2016-10" db="EMBL/GenBank/DDBJ databases">
        <title>Complete genome sequences of three Cupriavidus strains isolated from various Malaysian environments.</title>
        <authorList>
            <person name="Abdullah A.A.-A."/>
            <person name="Shafie N.A.H."/>
            <person name="Lau N.S."/>
        </authorList>
    </citation>
    <scope>NUCLEOTIDE SEQUENCE [LARGE SCALE GENOMIC DNA]</scope>
    <source>
        <strain evidence="1 2">USMAA1020</strain>
    </source>
</reference>
<protein>
    <submittedName>
        <fullName evidence="1">Uncharacterized protein</fullName>
    </submittedName>
</protein>
<dbReference type="Proteomes" id="UP000177515">
    <property type="component" value="Chromosome 1"/>
</dbReference>
<keyword evidence="2" id="KW-1185">Reference proteome</keyword>